<dbReference type="EMBL" id="QFYP01000001">
    <property type="protein sequence ID" value="RAK61172.1"/>
    <property type="molecule type" value="Genomic_DNA"/>
</dbReference>
<comment type="catalytic activity">
    <reaction evidence="4">
        <text>N(1)-(5-phospho-beta-D-ribosyl)glycinamide + (6R)-10-formyltetrahydrofolate = N(2)-formyl-N(1)-(5-phospho-beta-D-ribosyl)glycinamide + (6S)-5,6,7,8-tetrahydrofolate + H(+)</text>
        <dbReference type="Rhea" id="RHEA:15053"/>
        <dbReference type="ChEBI" id="CHEBI:15378"/>
        <dbReference type="ChEBI" id="CHEBI:57453"/>
        <dbReference type="ChEBI" id="CHEBI:143788"/>
        <dbReference type="ChEBI" id="CHEBI:147286"/>
        <dbReference type="ChEBI" id="CHEBI:195366"/>
        <dbReference type="EC" id="2.1.2.2"/>
    </reaction>
</comment>
<feature type="binding site" evidence="4">
    <location>
        <position position="109"/>
    </location>
    <ligand>
        <name>(6R)-10-formyltetrahydrofolate</name>
        <dbReference type="ChEBI" id="CHEBI:195366"/>
    </ligand>
</feature>
<dbReference type="UniPathway" id="UPA00074">
    <property type="reaction ID" value="UER00126"/>
</dbReference>
<comment type="caution">
    <text evidence="4">Lacks conserved residue(s) required for the propagation of feature annotation.</text>
</comment>
<protein>
    <recommendedName>
        <fullName evidence="4">Phosphoribosylglycinamide formyltransferase</fullName>
        <ecNumber evidence="4">2.1.2.2</ecNumber>
    </recommendedName>
    <alternativeName>
        <fullName evidence="4">5'-phosphoribosylglycinamide transformylase</fullName>
    </alternativeName>
    <alternativeName>
        <fullName evidence="4">GAR transformylase</fullName>
        <shortName evidence="4">GART</shortName>
    </alternativeName>
</protein>
<keyword evidence="7" id="KW-1185">Reference proteome</keyword>
<dbReference type="AlphaFoldDB" id="A0A328B161"/>
<evidence type="ECO:0000313" key="6">
    <source>
        <dbReference type="EMBL" id="RAK61172.1"/>
    </source>
</evidence>
<dbReference type="Pfam" id="PF00551">
    <property type="entry name" value="Formyl_trans_N"/>
    <property type="match status" value="1"/>
</dbReference>
<dbReference type="Gene3D" id="3.40.50.170">
    <property type="entry name" value="Formyl transferase, N-terminal domain"/>
    <property type="match status" value="1"/>
</dbReference>
<sequence>MIVAPLKLGFLASGNGSSARAIVNAARDGRLAAEPRLMVSNIKAAPALEFARSAGFPALCIPTQADAEAADARLAREMTAHGVELIVLSGYLRRLGPQVLSRYAGRILNIHPGPLPAFGGHGMYGRRVHEAVLAAGVAQSGIVIHLVDEEYDRGPEIAARPVPVEAGDTPESLEARVTAAEPAFYVETLQRIAEGQIALGSHGNFR</sequence>
<accession>A0A328B161</accession>
<feature type="active site" description="Proton donor" evidence="4">
    <location>
        <position position="111"/>
    </location>
</feature>
<comment type="pathway">
    <text evidence="1 4">Purine metabolism; IMP biosynthesis via de novo pathway; N(2)-formyl-N(1)-(5-phospho-D-ribosyl)glycinamide from N(1)-(5-phospho-D-ribosyl)glycinamide (10-formyl THF route): step 1/1.</text>
</comment>
<dbReference type="PANTHER" id="PTHR43369:SF2">
    <property type="entry name" value="PHOSPHORIBOSYLGLYCINAMIDE FORMYLTRANSFERASE"/>
    <property type="match status" value="1"/>
</dbReference>
<dbReference type="GO" id="GO:0005829">
    <property type="term" value="C:cytosol"/>
    <property type="evidence" value="ECO:0007669"/>
    <property type="project" value="TreeGrafter"/>
</dbReference>
<dbReference type="GO" id="GO:0004644">
    <property type="term" value="F:phosphoribosylglycinamide formyltransferase activity"/>
    <property type="evidence" value="ECO:0007669"/>
    <property type="project" value="UniProtKB-UniRule"/>
</dbReference>
<evidence type="ECO:0000256" key="1">
    <source>
        <dbReference type="ARBA" id="ARBA00005054"/>
    </source>
</evidence>
<dbReference type="Proteomes" id="UP000249842">
    <property type="component" value="Unassembled WGS sequence"/>
</dbReference>
<evidence type="ECO:0000313" key="7">
    <source>
        <dbReference type="Proteomes" id="UP000249842"/>
    </source>
</evidence>
<keyword evidence="3 4" id="KW-0658">Purine biosynthesis</keyword>
<name>A0A328B161_9CAUL</name>
<dbReference type="HAMAP" id="MF_01930">
    <property type="entry name" value="PurN"/>
    <property type="match status" value="1"/>
</dbReference>
<dbReference type="SUPFAM" id="SSF53328">
    <property type="entry name" value="Formyltransferase"/>
    <property type="match status" value="1"/>
</dbReference>
<evidence type="ECO:0000256" key="4">
    <source>
        <dbReference type="HAMAP-Rule" id="MF_01930"/>
    </source>
</evidence>
<dbReference type="GO" id="GO:0006189">
    <property type="term" value="P:'de novo' IMP biosynthetic process"/>
    <property type="evidence" value="ECO:0007669"/>
    <property type="project" value="UniProtKB-UniRule"/>
</dbReference>
<dbReference type="OrthoDB" id="9806170at2"/>
<dbReference type="InterPro" id="IPR002376">
    <property type="entry name" value="Formyl_transf_N"/>
</dbReference>
<evidence type="ECO:0000256" key="2">
    <source>
        <dbReference type="ARBA" id="ARBA00022679"/>
    </source>
</evidence>
<gene>
    <name evidence="4" type="primary">purN</name>
    <name evidence="6" type="ORF">DJ021_15825</name>
</gene>
<comment type="function">
    <text evidence="4">Catalyzes the transfer of a formyl group from 10-formyltetrahydrofolate to 5-phospho-ribosyl-glycinamide (GAR), producing 5-phospho-ribosyl-N-formylglycinamide (FGAR) and tetrahydrofolate.</text>
</comment>
<dbReference type="EC" id="2.1.2.2" evidence="4"/>
<feature type="domain" description="Formyl transferase N-terminal" evidence="5">
    <location>
        <begin position="7"/>
        <end position="189"/>
    </location>
</feature>
<organism evidence="6 7">
    <name type="scientific">Phenylobacterium hankyongense</name>
    <dbReference type="NCBI Taxonomy" id="1813876"/>
    <lineage>
        <taxon>Bacteria</taxon>
        <taxon>Pseudomonadati</taxon>
        <taxon>Pseudomonadota</taxon>
        <taxon>Alphaproteobacteria</taxon>
        <taxon>Caulobacterales</taxon>
        <taxon>Caulobacteraceae</taxon>
        <taxon>Phenylobacterium</taxon>
    </lineage>
</organism>
<dbReference type="RefSeq" id="WP_111458464.1">
    <property type="nucleotide sequence ID" value="NZ_QFYP01000001.1"/>
</dbReference>
<dbReference type="CDD" id="cd08645">
    <property type="entry name" value="FMT_core_GART"/>
    <property type="match status" value="1"/>
</dbReference>
<proteinExistence type="inferred from homology"/>
<comment type="similarity">
    <text evidence="4">Belongs to the GART family.</text>
</comment>
<evidence type="ECO:0000256" key="3">
    <source>
        <dbReference type="ARBA" id="ARBA00022755"/>
    </source>
</evidence>
<evidence type="ECO:0000259" key="5">
    <source>
        <dbReference type="Pfam" id="PF00551"/>
    </source>
</evidence>
<comment type="caution">
    <text evidence="6">The sequence shown here is derived from an EMBL/GenBank/DDBJ whole genome shotgun (WGS) entry which is preliminary data.</text>
</comment>
<reference evidence="7" key="1">
    <citation type="submission" date="2018-05" db="EMBL/GenBank/DDBJ databases">
        <authorList>
            <person name="Li X."/>
        </authorList>
    </citation>
    <scope>NUCLEOTIDE SEQUENCE [LARGE SCALE GENOMIC DNA]</scope>
    <source>
        <strain evidence="7">HKS-05</strain>
    </source>
</reference>
<dbReference type="InterPro" id="IPR004607">
    <property type="entry name" value="GART"/>
</dbReference>
<feature type="site" description="Raises pKa of active site His" evidence="4">
    <location>
        <position position="152"/>
    </location>
</feature>
<dbReference type="PANTHER" id="PTHR43369">
    <property type="entry name" value="PHOSPHORIBOSYLGLYCINAMIDE FORMYLTRANSFERASE"/>
    <property type="match status" value="1"/>
</dbReference>
<dbReference type="InterPro" id="IPR036477">
    <property type="entry name" value="Formyl_transf_N_sf"/>
</dbReference>
<keyword evidence="2 4" id="KW-0808">Transferase</keyword>